<sequence>MRAKSIQTTKWGTACAQCASAKAKCSGRLTWLLTRILGLHVQMRAPAEAMYRSSPSSSQDSSASTVSPDHLPGSLRESSFFFLTFHTLSRPTAGLGEPSFDSLVSTPENPPSPSAVDLGADFASCSSSSVRSHTSAATPMGSLDVRPSLIRTSSMQSQQSGQHESYFLTASPPHCLNQQHLNPLFIEGREDLDDLLLNRYRTCLMPAHPFVLIPDHVSASMLVTYRPFLMLAIRVVAGFEGLHSVQGQMQHIMDHVADRMFRQAERSIDLLMGIVVVLGWYHYHCMRHSQLNNLLCLAESLVSDLGINKRPQVQNEGRMADEKRLLLGVWYLRSSAAMYLQQLTSMPFTSYMRQCLVELDEEEDHDLDEILVYCIKLQYLTERVAVLKTPQPDLPEQQNRERGTAIASSQEYLDKVMREMPSELKTNYTNTQIRAWFEGWVQGIPAQAYRTLPSNLVFQLLYAVGSLLRSHGAASQPPPSSSTRGDAEVIVILDRLVALCFANFIGGQPQPDMSHFWEALGERHERVCSPSPSVSEHGDDSNGPLTATPAAWEQQYRHGSNVFTPPSRVGSAAPDPKLETVDVDQYQVASLPMMTSNQLHPQSQWDSQATQTGWDHHTATPQGQMLMVPGAEGVVNPQLWGQDQGTGAYHHSEGGYFMG</sequence>
<dbReference type="PANTHER" id="PTHR31845:SF10">
    <property type="entry name" value="ZN(II)2CYS6 TRANSCRIPTION FACTOR (EUROFUNG)"/>
    <property type="match status" value="1"/>
</dbReference>
<evidence type="ECO:0000256" key="2">
    <source>
        <dbReference type="ARBA" id="ARBA00023015"/>
    </source>
</evidence>
<evidence type="ECO:0000256" key="6">
    <source>
        <dbReference type="SAM" id="MobiDB-lite"/>
    </source>
</evidence>
<evidence type="ECO:0000313" key="7">
    <source>
        <dbReference type="EMBL" id="VBB84855.1"/>
    </source>
</evidence>
<organism evidence="7 8">
    <name type="scientific">Podospora comata</name>
    <dbReference type="NCBI Taxonomy" id="48703"/>
    <lineage>
        <taxon>Eukaryota</taxon>
        <taxon>Fungi</taxon>
        <taxon>Dikarya</taxon>
        <taxon>Ascomycota</taxon>
        <taxon>Pezizomycotina</taxon>
        <taxon>Sordariomycetes</taxon>
        <taxon>Sordariomycetidae</taxon>
        <taxon>Sordariales</taxon>
        <taxon>Podosporaceae</taxon>
        <taxon>Podospora</taxon>
    </lineage>
</organism>
<proteinExistence type="predicted"/>
<evidence type="ECO:0000256" key="3">
    <source>
        <dbReference type="ARBA" id="ARBA00023125"/>
    </source>
</evidence>
<keyword evidence="2" id="KW-0805">Transcription regulation</keyword>
<gene>
    <name evidence="7" type="ORF">PODCO_611000</name>
</gene>
<evidence type="ECO:0000313" key="8">
    <source>
        <dbReference type="Proteomes" id="UP000280685"/>
    </source>
</evidence>
<dbReference type="InterPro" id="IPR051089">
    <property type="entry name" value="prtT"/>
</dbReference>
<evidence type="ECO:0000256" key="5">
    <source>
        <dbReference type="ARBA" id="ARBA00023242"/>
    </source>
</evidence>
<reference evidence="7" key="1">
    <citation type="submission" date="2018-02" db="EMBL/GenBank/DDBJ databases">
        <authorList>
            <person name="Silar P."/>
        </authorList>
    </citation>
    <scope>NUCLEOTIDE SEQUENCE [LARGE SCALE GENOMIC DNA]</scope>
    <source>
        <strain evidence="7">T</strain>
    </source>
</reference>
<dbReference type="PANTHER" id="PTHR31845">
    <property type="entry name" value="FINGER DOMAIN PROTEIN, PUTATIVE-RELATED"/>
    <property type="match status" value="1"/>
</dbReference>
<comment type="subcellular location">
    <subcellularLocation>
        <location evidence="1">Nucleus</location>
    </subcellularLocation>
</comment>
<protein>
    <recommendedName>
        <fullName evidence="9">Transcription factor domain-containing protein</fullName>
    </recommendedName>
</protein>
<name>A0ABY6SIN5_PODCO</name>
<dbReference type="EMBL" id="LR026969">
    <property type="protein sequence ID" value="VBB84855.1"/>
    <property type="molecule type" value="Genomic_DNA"/>
</dbReference>
<feature type="compositionally biased region" description="Low complexity" evidence="6">
    <location>
        <begin position="53"/>
        <end position="67"/>
    </location>
</feature>
<feature type="region of interest" description="Disordered" evidence="6">
    <location>
        <begin position="527"/>
        <end position="547"/>
    </location>
</feature>
<keyword evidence="3" id="KW-0238">DNA-binding</keyword>
<dbReference type="Proteomes" id="UP000280685">
    <property type="component" value="Chromosome 6"/>
</dbReference>
<accession>A0ABY6SIN5</accession>
<keyword evidence="5" id="KW-0539">Nucleus</keyword>
<feature type="region of interest" description="Disordered" evidence="6">
    <location>
        <begin position="50"/>
        <end position="70"/>
    </location>
</feature>
<evidence type="ECO:0000256" key="1">
    <source>
        <dbReference type="ARBA" id="ARBA00004123"/>
    </source>
</evidence>
<evidence type="ECO:0008006" key="9">
    <source>
        <dbReference type="Google" id="ProtNLM"/>
    </source>
</evidence>
<keyword evidence="8" id="KW-1185">Reference proteome</keyword>
<evidence type="ECO:0000256" key="4">
    <source>
        <dbReference type="ARBA" id="ARBA00023163"/>
    </source>
</evidence>
<keyword evidence="4" id="KW-0804">Transcription</keyword>